<sequence>MVRTRSTLAKGDYLLLPTSLRDELRIVSPQEALEVFAKESPEGRGFTLKSKLIWSDDRFEKAVNGNEVREGQSFYIIEAITFERIDGMVTMAHKVPVNEWARTYLDATADHYATSSFLFGPVLLLVSTLTKASRPQDSEVTKRRAPTPNEVCSEWFFERARNFHRTVRNCSLNRSIDLATLQQENLPPLSLRSVHTDESL</sequence>
<gene>
    <name evidence="1" type="ORF">EXIGLDRAFT_707265</name>
</gene>
<dbReference type="InParanoid" id="A0A166NLT5"/>
<dbReference type="AlphaFoldDB" id="A0A166NLT5"/>
<proteinExistence type="predicted"/>
<dbReference type="Proteomes" id="UP000077266">
    <property type="component" value="Unassembled WGS sequence"/>
</dbReference>
<accession>A0A166NLT5</accession>
<evidence type="ECO:0000313" key="2">
    <source>
        <dbReference type="Proteomes" id="UP000077266"/>
    </source>
</evidence>
<reference evidence="1 2" key="1">
    <citation type="journal article" date="2016" name="Mol. Biol. Evol.">
        <title>Comparative Genomics of Early-Diverging Mushroom-Forming Fungi Provides Insights into the Origins of Lignocellulose Decay Capabilities.</title>
        <authorList>
            <person name="Nagy L.G."/>
            <person name="Riley R."/>
            <person name="Tritt A."/>
            <person name="Adam C."/>
            <person name="Daum C."/>
            <person name="Floudas D."/>
            <person name="Sun H."/>
            <person name="Yadav J.S."/>
            <person name="Pangilinan J."/>
            <person name="Larsson K.H."/>
            <person name="Matsuura K."/>
            <person name="Barry K."/>
            <person name="Labutti K."/>
            <person name="Kuo R."/>
            <person name="Ohm R.A."/>
            <person name="Bhattacharya S.S."/>
            <person name="Shirouzu T."/>
            <person name="Yoshinaga Y."/>
            <person name="Martin F.M."/>
            <person name="Grigoriev I.V."/>
            <person name="Hibbett D.S."/>
        </authorList>
    </citation>
    <scope>NUCLEOTIDE SEQUENCE [LARGE SCALE GENOMIC DNA]</scope>
    <source>
        <strain evidence="1 2">HHB12029</strain>
    </source>
</reference>
<keyword evidence="2" id="KW-1185">Reference proteome</keyword>
<name>A0A166NLT5_EXIGL</name>
<protein>
    <submittedName>
        <fullName evidence="1">Uncharacterized protein</fullName>
    </submittedName>
</protein>
<dbReference type="EMBL" id="KV426640">
    <property type="protein sequence ID" value="KZV79308.1"/>
    <property type="molecule type" value="Genomic_DNA"/>
</dbReference>
<organism evidence="1 2">
    <name type="scientific">Exidia glandulosa HHB12029</name>
    <dbReference type="NCBI Taxonomy" id="1314781"/>
    <lineage>
        <taxon>Eukaryota</taxon>
        <taxon>Fungi</taxon>
        <taxon>Dikarya</taxon>
        <taxon>Basidiomycota</taxon>
        <taxon>Agaricomycotina</taxon>
        <taxon>Agaricomycetes</taxon>
        <taxon>Auriculariales</taxon>
        <taxon>Exidiaceae</taxon>
        <taxon>Exidia</taxon>
    </lineage>
</organism>
<evidence type="ECO:0000313" key="1">
    <source>
        <dbReference type="EMBL" id="KZV79308.1"/>
    </source>
</evidence>